<keyword evidence="7 10" id="KW-0949">S-adenosyl-L-methionine</keyword>
<dbReference type="InterPro" id="IPR029026">
    <property type="entry name" value="tRNA_m1G_MTases_N"/>
</dbReference>
<dbReference type="GO" id="GO:0005737">
    <property type="term" value="C:cytoplasm"/>
    <property type="evidence" value="ECO:0007669"/>
    <property type="project" value="UniProtKB-SubCell"/>
</dbReference>
<dbReference type="CDD" id="cd18084">
    <property type="entry name" value="RsmE-like"/>
    <property type="match status" value="1"/>
</dbReference>
<dbReference type="OrthoDB" id="9815641at2"/>
<keyword evidence="4 10" id="KW-0698">rRNA processing</keyword>
<evidence type="ECO:0000256" key="2">
    <source>
        <dbReference type="ARBA" id="ARBA00005528"/>
    </source>
</evidence>
<dbReference type="InterPro" id="IPR046887">
    <property type="entry name" value="RsmE_PUA-like"/>
</dbReference>
<dbReference type="KEGG" id="sng:SNE_A08730"/>
<accession>F8L7L7</accession>
<dbReference type="HOGENOM" id="CLU_067442_4_1_0"/>
<dbReference type="GO" id="GO:0070042">
    <property type="term" value="F:rRNA (uridine-N3-)-methyltransferase activity"/>
    <property type="evidence" value="ECO:0007669"/>
    <property type="project" value="TreeGrafter"/>
</dbReference>
<protein>
    <recommendedName>
        <fullName evidence="10">Ribosomal RNA small subunit methyltransferase E</fullName>
        <ecNumber evidence="10">2.1.1.193</ecNumber>
    </recommendedName>
</protein>
<comment type="function">
    <text evidence="8 10">Specifically methylates the N3 position of the uracil ring of uridine 1498 (m3U1498) in 16S rRNA. Acts on the fully assembled 30S ribosomal subunit.</text>
</comment>
<dbReference type="GO" id="GO:0070475">
    <property type="term" value="P:rRNA base methylation"/>
    <property type="evidence" value="ECO:0007669"/>
    <property type="project" value="TreeGrafter"/>
</dbReference>
<evidence type="ECO:0000259" key="11">
    <source>
        <dbReference type="Pfam" id="PF04452"/>
    </source>
</evidence>
<dbReference type="Proteomes" id="UP000000496">
    <property type="component" value="Chromosome gsn.131"/>
</dbReference>
<evidence type="ECO:0000256" key="3">
    <source>
        <dbReference type="ARBA" id="ARBA00022490"/>
    </source>
</evidence>
<dbReference type="NCBIfam" id="TIGR00046">
    <property type="entry name" value="RsmE family RNA methyltransferase"/>
    <property type="match status" value="1"/>
</dbReference>
<keyword evidence="5 10" id="KW-0489">Methyltransferase</keyword>
<dbReference type="SUPFAM" id="SSF88697">
    <property type="entry name" value="PUA domain-like"/>
    <property type="match status" value="1"/>
</dbReference>
<name>F8L7L7_SIMNZ</name>
<dbReference type="InterPro" id="IPR046886">
    <property type="entry name" value="RsmE_MTase_dom"/>
</dbReference>
<dbReference type="Gene3D" id="2.40.240.20">
    <property type="entry name" value="Hypothetical PUA domain-like, domain 1"/>
    <property type="match status" value="1"/>
</dbReference>
<dbReference type="InterPro" id="IPR029028">
    <property type="entry name" value="Alpha/beta_knot_MTases"/>
</dbReference>
<evidence type="ECO:0000313" key="14">
    <source>
        <dbReference type="Proteomes" id="UP000000496"/>
    </source>
</evidence>
<organism evidence="13 14">
    <name type="scientific">Simkania negevensis (strain ATCC VR-1471 / DSM 27360 / Z)</name>
    <dbReference type="NCBI Taxonomy" id="331113"/>
    <lineage>
        <taxon>Bacteria</taxon>
        <taxon>Pseudomonadati</taxon>
        <taxon>Chlamydiota</taxon>
        <taxon>Chlamydiia</taxon>
        <taxon>Parachlamydiales</taxon>
        <taxon>Simkaniaceae</taxon>
        <taxon>Simkania</taxon>
    </lineage>
</organism>
<evidence type="ECO:0000259" key="12">
    <source>
        <dbReference type="Pfam" id="PF20260"/>
    </source>
</evidence>
<dbReference type="STRING" id="331113.SNE_A08730"/>
<dbReference type="InterPro" id="IPR015947">
    <property type="entry name" value="PUA-like_sf"/>
</dbReference>
<comment type="catalytic activity">
    <reaction evidence="9 10">
        <text>uridine(1498) in 16S rRNA + S-adenosyl-L-methionine = N(3)-methyluridine(1498) in 16S rRNA + S-adenosyl-L-homocysteine + H(+)</text>
        <dbReference type="Rhea" id="RHEA:42920"/>
        <dbReference type="Rhea" id="RHEA-COMP:10283"/>
        <dbReference type="Rhea" id="RHEA-COMP:10284"/>
        <dbReference type="ChEBI" id="CHEBI:15378"/>
        <dbReference type="ChEBI" id="CHEBI:57856"/>
        <dbReference type="ChEBI" id="CHEBI:59789"/>
        <dbReference type="ChEBI" id="CHEBI:65315"/>
        <dbReference type="ChEBI" id="CHEBI:74502"/>
        <dbReference type="EC" id="2.1.1.193"/>
    </reaction>
</comment>
<keyword evidence="3 10" id="KW-0963">Cytoplasm</keyword>
<evidence type="ECO:0000313" key="13">
    <source>
        <dbReference type="EMBL" id="CCB88750.1"/>
    </source>
</evidence>
<evidence type="ECO:0000256" key="8">
    <source>
        <dbReference type="ARBA" id="ARBA00025699"/>
    </source>
</evidence>
<keyword evidence="6 10" id="KW-0808">Transferase</keyword>
<dbReference type="PIRSF" id="PIRSF015601">
    <property type="entry name" value="MTase_slr0722"/>
    <property type="match status" value="1"/>
</dbReference>
<dbReference type="InterPro" id="IPR006700">
    <property type="entry name" value="RsmE"/>
</dbReference>
<dbReference type="eggNOG" id="COG1385">
    <property type="taxonomic scope" value="Bacteria"/>
</dbReference>
<feature type="domain" description="Ribosomal RNA small subunit methyltransferase E PUA-like" evidence="12">
    <location>
        <begin position="20"/>
        <end position="67"/>
    </location>
</feature>
<sequence>MPADRFYLKENFKLGDVVFLEEEEFHHLNRVMRKKEGDAIELVNGMGSLAQAKVLQIEKRKASLEILETSEHLPKLPPLVLIQALPKLSHLEWIVQKGTELGCTAFYLFPSERSEKDSLSDNQWKRLESIAIGAMKQCGRLDLPSLHLALSLESLSLPEGHAFFGDPEAETSLPKGKSPYLLFIGPEKGFSKEEYKKMKERFNAQGVRLHPYILRTETAAIAALTLASAQ</sequence>
<keyword evidence="14" id="KW-1185">Reference proteome</keyword>
<evidence type="ECO:0000256" key="10">
    <source>
        <dbReference type="PIRNR" id="PIRNR015601"/>
    </source>
</evidence>
<dbReference type="SUPFAM" id="SSF75217">
    <property type="entry name" value="alpha/beta knot"/>
    <property type="match status" value="1"/>
</dbReference>
<dbReference type="AlphaFoldDB" id="F8L7L7"/>
<dbReference type="RefSeq" id="WP_013943217.1">
    <property type="nucleotide sequence ID" value="NC_015713.1"/>
</dbReference>
<evidence type="ECO:0000256" key="5">
    <source>
        <dbReference type="ARBA" id="ARBA00022603"/>
    </source>
</evidence>
<reference evidence="13 14" key="1">
    <citation type="journal article" date="2011" name="Mol. Biol. Evol.">
        <title>Unity in variety--the pan-genome of the Chlamydiae.</title>
        <authorList>
            <person name="Collingro A."/>
            <person name="Tischler P."/>
            <person name="Weinmaier T."/>
            <person name="Penz T."/>
            <person name="Heinz E."/>
            <person name="Brunham R.C."/>
            <person name="Read T.D."/>
            <person name="Bavoil P.M."/>
            <person name="Sachse K."/>
            <person name="Kahane S."/>
            <person name="Friedman M.G."/>
            <person name="Rattei T."/>
            <person name="Myers G.S."/>
            <person name="Horn M."/>
        </authorList>
    </citation>
    <scope>NUCLEOTIDE SEQUENCE [LARGE SCALE GENOMIC DNA]</scope>
    <source>
        <strain evidence="14">ATCC VR-1471 / Z</strain>
    </source>
</reference>
<proteinExistence type="inferred from homology"/>
<dbReference type="PANTHER" id="PTHR30027">
    <property type="entry name" value="RIBOSOMAL RNA SMALL SUBUNIT METHYLTRANSFERASE E"/>
    <property type="match status" value="1"/>
</dbReference>
<comment type="similarity">
    <text evidence="2 10">Belongs to the RNA methyltransferase RsmE family.</text>
</comment>
<dbReference type="EC" id="2.1.1.193" evidence="10"/>
<evidence type="ECO:0000256" key="6">
    <source>
        <dbReference type="ARBA" id="ARBA00022679"/>
    </source>
</evidence>
<dbReference type="Gene3D" id="3.40.1280.10">
    <property type="match status" value="1"/>
</dbReference>
<evidence type="ECO:0000256" key="7">
    <source>
        <dbReference type="ARBA" id="ARBA00022691"/>
    </source>
</evidence>
<dbReference type="PANTHER" id="PTHR30027:SF3">
    <property type="entry name" value="16S RRNA (URACIL(1498)-N(3))-METHYLTRANSFERASE"/>
    <property type="match status" value="1"/>
</dbReference>
<dbReference type="EMBL" id="FR872582">
    <property type="protein sequence ID" value="CCB88750.1"/>
    <property type="molecule type" value="Genomic_DNA"/>
</dbReference>
<evidence type="ECO:0000256" key="4">
    <source>
        <dbReference type="ARBA" id="ARBA00022552"/>
    </source>
</evidence>
<gene>
    <name evidence="13" type="primary">rsmE</name>
    <name evidence="13" type="ordered locus">SNE_A08730</name>
</gene>
<comment type="subcellular location">
    <subcellularLocation>
        <location evidence="1 10">Cytoplasm</location>
    </subcellularLocation>
</comment>
<dbReference type="Pfam" id="PF20260">
    <property type="entry name" value="PUA_4"/>
    <property type="match status" value="1"/>
</dbReference>
<evidence type="ECO:0000256" key="9">
    <source>
        <dbReference type="ARBA" id="ARBA00047944"/>
    </source>
</evidence>
<feature type="domain" description="Ribosomal RNA small subunit methyltransferase E methyltransferase" evidence="11">
    <location>
        <begin position="76"/>
        <end position="227"/>
    </location>
</feature>
<evidence type="ECO:0000256" key="1">
    <source>
        <dbReference type="ARBA" id="ARBA00004496"/>
    </source>
</evidence>
<dbReference type="Pfam" id="PF04452">
    <property type="entry name" value="Methyltrans_RNA"/>
    <property type="match status" value="1"/>
</dbReference>